<accession>A0A2H1E7Z6</accession>
<dbReference type="KEGG" id="tmar:MARIT_0916"/>
<evidence type="ECO:0000313" key="2">
    <source>
        <dbReference type="Proteomes" id="UP000231564"/>
    </source>
</evidence>
<proteinExistence type="predicted"/>
<dbReference type="GeneID" id="47722482"/>
<dbReference type="RefSeq" id="WP_024742478.1">
    <property type="nucleotide sequence ID" value="NZ_BAUG01000079.1"/>
</dbReference>
<gene>
    <name evidence="1" type="ORF">MARIT_0916</name>
</gene>
<dbReference type="AlphaFoldDB" id="A0A2H1E7Z6"/>
<dbReference type="Pfam" id="PF26636">
    <property type="entry name" value="DUF8209"/>
    <property type="match status" value="1"/>
</dbReference>
<dbReference type="InterPro" id="IPR058522">
    <property type="entry name" value="DUF8209"/>
</dbReference>
<keyword evidence="2" id="KW-1185">Reference proteome</keyword>
<dbReference type="EMBL" id="LT634361">
    <property type="protein sequence ID" value="SFZ81033.1"/>
    <property type="molecule type" value="Genomic_DNA"/>
</dbReference>
<reference evidence="1 2" key="1">
    <citation type="submission" date="2016-11" db="EMBL/GenBank/DDBJ databases">
        <authorList>
            <person name="Jaros S."/>
            <person name="Januszkiewicz K."/>
            <person name="Wedrychowicz H."/>
        </authorList>
    </citation>
    <scope>NUCLEOTIDE SEQUENCE [LARGE SCALE GENOMIC DNA]</scope>
    <source>
        <strain evidence="1">NCIMB 2154T</strain>
    </source>
</reference>
<dbReference type="OrthoDB" id="1450717at2"/>
<protein>
    <submittedName>
        <fullName evidence="1">Uncharacterized protein</fullName>
    </submittedName>
</protein>
<dbReference type="Proteomes" id="UP000231564">
    <property type="component" value="Chromosome MARIT"/>
</dbReference>
<evidence type="ECO:0000313" key="1">
    <source>
        <dbReference type="EMBL" id="SFZ81033.1"/>
    </source>
</evidence>
<organism evidence="1 2">
    <name type="scientific">Tenacibaculum maritimum NCIMB 2154</name>
    <dbReference type="NCBI Taxonomy" id="1349785"/>
    <lineage>
        <taxon>Bacteria</taxon>
        <taxon>Pseudomonadati</taxon>
        <taxon>Bacteroidota</taxon>
        <taxon>Flavobacteriia</taxon>
        <taxon>Flavobacteriales</taxon>
        <taxon>Flavobacteriaceae</taxon>
        <taxon>Tenacibaculum</taxon>
    </lineage>
</organism>
<name>A0A2H1E7Z6_9FLAO</name>
<sequence>MIKSTFDTTSLSYESYQFREELRNEFYLNRIEPFKPGLWEYEGKWYNTKYKLYIAILAYKTAEQLGIKDVLGLLAVLSGQPFIPTRAKLDGKRSTKNTSVASKYLSKIPGKSPVRLPTVTGVPKIIGGNGMKVTMTKIIGRFIGRATPFIGWGVLAYDLGVIFYNTQVQFNEITDEK</sequence>